<feature type="domain" description="Apple" evidence="2">
    <location>
        <begin position="35"/>
        <end position="97"/>
    </location>
</feature>
<dbReference type="Proteomes" id="UP000606974">
    <property type="component" value="Unassembled WGS sequence"/>
</dbReference>
<evidence type="ECO:0000256" key="1">
    <source>
        <dbReference type="SAM" id="Phobius"/>
    </source>
</evidence>
<evidence type="ECO:0000313" key="3">
    <source>
        <dbReference type="EMBL" id="KAF7505730.1"/>
    </source>
</evidence>
<dbReference type="Gene3D" id="3.50.4.10">
    <property type="entry name" value="Hepatocyte Growth Factor"/>
    <property type="match status" value="1"/>
</dbReference>
<accession>A0A8H7AIF4</accession>
<dbReference type="EMBL" id="JAACFV010000102">
    <property type="protein sequence ID" value="KAF7505730.1"/>
    <property type="molecule type" value="Genomic_DNA"/>
</dbReference>
<keyword evidence="1" id="KW-0472">Membrane</keyword>
<name>A0A8H7AIF4_9EURO</name>
<evidence type="ECO:0000259" key="2">
    <source>
        <dbReference type="Pfam" id="PF00024"/>
    </source>
</evidence>
<keyword evidence="1" id="KW-0812">Transmembrane</keyword>
<feature type="transmembrane region" description="Helical" evidence="1">
    <location>
        <begin position="336"/>
        <end position="357"/>
    </location>
</feature>
<gene>
    <name evidence="3" type="ORF">GJ744_000496</name>
</gene>
<dbReference type="AlphaFoldDB" id="A0A8H7AIF4"/>
<sequence>MGSNMLPAFRSAIQLKRDLSTCSPDQYIAPVGLEFELHCNQDLRNGDMVPGPGQNLTSCMNSCSLSRPRCYAVVFDSSTKTCYFNDNTTNSDNLVGKDGDTVAIVNALQLAIPSDLECPSQTTKLHNTTSGMIFEILCDLDMAYADYCPSSTATCPTHTDTLGECMERCSQARPLCQGVSWNPDMIMGYANCYLKNRDASGGTPRTADGFVVHSASADLEQTPVDSTCPTNLTYMANNGNDFKISCYEARTGTSNITAYHDASLDGCINTCADHKGENCVGVIFDYSMESGFENCYLLNTTGFPEKGVKSHIALFSNSTSATSTTTSSTHRSSSKAWIAGPVVGAVLTLLALGFFFWRRSQRRNRNRGLVWQQPNHQQQALMHEAGTEGVAEVPNRNPPQEKAAREEVAHLVPNGETGREVATRPNRSDGIVLYEMATENEVK</sequence>
<dbReference type="InterPro" id="IPR003609">
    <property type="entry name" value="Pan_app"/>
</dbReference>
<comment type="caution">
    <text evidence="3">The sequence shown here is derived from an EMBL/GenBank/DDBJ whole genome shotgun (WGS) entry which is preliminary data.</text>
</comment>
<dbReference type="OrthoDB" id="4224298at2759"/>
<proteinExistence type="predicted"/>
<organism evidence="3 4">
    <name type="scientific">Endocarpon pusillum</name>
    <dbReference type="NCBI Taxonomy" id="364733"/>
    <lineage>
        <taxon>Eukaryota</taxon>
        <taxon>Fungi</taxon>
        <taxon>Dikarya</taxon>
        <taxon>Ascomycota</taxon>
        <taxon>Pezizomycotina</taxon>
        <taxon>Eurotiomycetes</taxon>
        <taxon>Chaetothyriomycetidae</taxon>
        <taxon>Verrucariales</taxon>
        <taxon>Verrucariaceae</taxon>
        <taxon>Endocarpon</taxon>
    </lineage>
</organism>
<protein>
    <recommendedName>
        <fullName evidence="2">Apple domain-containing protein</fullName>
    </recommendedName>
</protein>
<dbReference type="Pfam" id="PF00024">
    <property type="entry name" value="PAN_1"/>
    <property type="match status" value="1"/>
</dbReference>
<keyword evidence="1" id="KW-1133">Transmembrane helix</keyword>
<reference evidence="3" key="1">
    <citation type="submission" date="2020-02" db="EMBL/GenBank/DDBJ databases">
        <authorList>
            <person name="Palmer J.M."/>
        </authorList>
    </citation>
    <scope>NUCLEOTIDE SEQUENCE</scope>
    <source>
        <strain evidence="3">EPUS1.4</strain>
        <tissue evidence="3">Thallus</tissue>
    </source>
</reference>
<keyword evidence="4" id="KW-1185">Reference proteome</keyword>
<evidence type="ECO:0000313" key="4">
    <source>
        <dbReference type="Proteomes" id="UP000606974"/>
    </source>
</evidence>